<dbReference type="EMBL" id="KZ107849">
    <property type="protein sequence ID" value="OSS47150.1"/>
    <property type="molecule type" value="Genomic_DNA"/>
</dbReference>
<reference evidence="2 3" key="1">
    <citation type="journal article" date="2017" name="Genome Announc.">
        <title>Genome sequence of the saprophytic ascomycete Epicoccum nigrum ICMP 19927 strain isolated from New Zealand.</title>
        <authorList>
            <person name="Fokin M."/>
            <person name="Fleetwood D."/>
            <person name="Weir B.S."/>
            <person name="Villas-Boas S.G."/>
        </authorList>
    </citation>
    <scope>NUCLEOTIDE SEQUENCE [LARGE SCALE GENOMIC DNA]</scope>
    <source>
        <strain evidence="2 3">ICMP 19927</strain>
    </source>
</reference>
<evidence type="ECO:0000313" key="2">
    <source>
        <dbReference type="EMBL" id="OSS47150.1"/>
    </source>
</evidence>
<sequence length="197" mass="22975">MIHHIAQPFSLLYGTSEYHEEEEEEAEDIQQKDDNEDVSQDLDNDSEEEGYVTSINQEEHLPPQILHKNLGKLVDAQLDKLITNATEIASRHQERTFTRAYRDDLLTLGIDDVLYAPLRTVQKRLTKIAQEPERSREEIALAGRLLEELNQEIEEIDLPRHEALKYIVEVRDEYREVPDSIDERRRRIAGKVEGFSL</sequence>
<evidence type="ECO:0000256" key="1">
    <source>
        <dbReference type="SAM" id="MobiDB-lite"/>
    </source>
</evidence>
<evidence type="ECO:0000313" key="3">
    <source>
        <dbReference type="Proteomes" id="UP000193240"/>
    </source>
</evidence>
<feature type="compositionally biased region" description="Acidic residues" evidence="1">
    <location>
        <begin position="19"/>
        <end position="50"/>
    </location>
</feature>
<dbReference type="InParanoid" id="A0A1Y2LTM0"/>
<feature type="region of interest" description="Disordered" evidence="1">
    <location>
        <begin position="13"/>
        <end position="50"/>
    </location>
</feature>
<protein>
    <submittedName>
        <fullName evidence="2">Uncharacterized protein</fullName>
    </submittedName>
</protein>
<gene>
    <name evidence="2" type="ORF">B5807_10032</name>
</gene>
<organism evidence="2 3">
    <name type="scientific">Epicoccum nigrum</name>
    <name type="common">Soil fungus</name>
    <name type="synonym">Epicoccum purpurascens</name>
    <dbReference type="NCBI Taxonomy" id="105696"/>
    <lineage>
        <taxon>Eukaryota</taxon>
        <taxon>Fungi</taxon>
        <taxon>Dikarya</taxon>
        <taxon>Ascomycota</taxon>
        <taxon>Pezizomycotina</taxon>
        <taxon>Dothideomycetes</taxon>
        <taxon>Pleosporomycetidae</taxon>
        <taxon>Pleosporales</taxon>
        <taxon>Pleosporineae</taxon>
        <taxon>Didymellaceae</taxon>
        <taxon>Epicoccum</taxon>
    </lineage>
</organism>
<name>A0A1Y2LTM0_EPING</name>
<dbReference type="AlphaFoldDB" id="A0A1Y2LTM0"/>
<dbReference type="Proteomes" id="UP000193240">
    <property type="component" value="Unassembled WGS sequence"/>
</dbReference>
<proteinExistence type="predicted"/>
<accession>A0A1Y2LTM0</accession>
<keyword evidence="3" id="KW-1185">Reference proteome</keyword>